<feature type="region of interest" description="Disordered" evidence="1">
    <location>
        <begin position="682"/>
        <end position="722"/>
    </location>
</feature>
<name>A0ABR3SYC9_9PEZI</name>
<reference evidence="3 4" key="1">
    <citation type="submission" date="2024-02" db="EMBL/GenBank/DDBJ databases">
        <title>De novo assembly and annotation of 12 fungi associated with fruit tree decline syndrome in Ontario, Canada.</title>
        <authorList>
            <person name="Sulman M."/>
            <person name="Ellouze W."/>
            <person name="Ilyukhin E."/>
        </authorList>
    </citation>
    <scope>NUCLEOTIDE SEQUENCE [LARGE SCALE GENOMIC DNA]</scope>
    <source>
        <strain evidence="3 4">M1-105</strain>
    </source>
</reference>
<dbReference type="EMBL" id="JAJVDC020000031">
    <property type="protein sequence ID" value="KAL1632333.1"/>
    <property type="molecule type" value="Genomic_DNA"/>
</dbReference>
<dbReference type="PROSITE" id="PS00108">
    <property type="entry name" value="PROTEIN_KINASE_ST"/>
    <property type="match status" value="1"/>
</dbReference>
<dbReference type="InterPro" id="IPR008271">
    <property type="entry name" value="Ser/Thr_kinase_AS"/>
</dbReference>
<dbReference type="InterPro" id="IPR000719">
    <property type="entry name" value="Prot_kinase_dom"/>
</dbReference>
<dbReference type="InterPro" id="IPR052751">
    <property type="entry name" value="Plant_MAPKKK"/>
</dbReference>
<feature type="region of interest" description="Disordered" evidence="1">
    <location>
        <begin position="598"/>
        <end position="617"/>
    </location>
</feature>
<sequence>MTQFQALHNELNAVRKERDDIRNQKDTMTAEQDALRAESEAIEAQRDTLAADAAATPSDPGSLRDSGRLESMNAELAALRRKVAAPGHWPNLAHLPVADPIPPGTDPTGFREEVEVFGQECSAAIRYHEGEQNSADQWRTSSELNKYAGGRDVALKYERMIYGSIEGVDDGKPRKHEGGLWRFQKFLGEGGYGTVGLWRKMDETTGDILDSVAVKDEEALSTPDWINPLNWRDGLPIEIWMHEHFKKIKPACPYLIPSRGYRLNLEQRRTRLYLVFMPGQNLSDLMTMKYRNPEWEDDYEIPHEFMFYAFLAMAEACLALERGWWGEHRPAHEESSKNDGRREGWVPIVHRDIKPGNVFLGLADWDEMKKWDMFPTPMIADFGMSFEAYADDPYNPENYAGHGTLPYMALEQYLHRPLKSRYTKKLSDRTNVFAIATSIFEMWQGRSPGFWADTKKWDDDAQESKNDERHGHFRILPQRDYEHVEAELYAAHADLNDALREHGQKEQNFDEWLAQEELLTLGAKKAHWVDLWELESWDANWLLRNRVTKERNVFKLESRWELKLARILRRCLEWDPNDRPSIQTLRDMLHDAITDLDIKPNDADENQPEEWDSSSDIQNNGGLVVVKRAGLICLMDRGDAVDSVENLSGVDQNMIFRYKQQKLNAWRDLRRREFLTHFRPANISSYNTSPTTTMTSSSDDSGDSGGPLMPRQAKRKREDGDV</sequence>
<dbReference type="Pfam" id="PF00069">
    <property type="entry name" value="Pkinase"/>
    <property type="match status" value="1"/>
</dbReference>
<accession>A0ABR3SYC9</accession>
<proteinExistence type="predicted"/>
<keyword evidence="4" id="KW-1185">Reference proteome</keyword>
<dbReference type="Proteomes" id="UP001521116">
    <property type="component" value="Unassembled WGS sequence"/>
</dbReference>
<dbReference type="PANTHER" id="PTHR48011:SF4">
    <property type="entry name" value="MITOGEN-ACTIVATED PROTEIN KINASE KINASE KINASE 19"/>
    <property type="match status" value="1"/>
</dbReference>
<feature type="compositionally biased region" description="Acidic residues" evidence="1">
    <location>
        <begin position="603"/>
        <end position="613"/>
    </location>
</feature>
<gene>
    <name evidence="3" type="ORF">SLS56_003748</name>
</gene>
<dbReference type="Gene3D" id="1.10.510.10">
    <property type="entry name" value="Transferase(Phosphotransferase) domain 1"/>
    <property type="match status" value="1"/>
</dbReference>
<feature type="compositionally biased region" description="Basic and acidic residues" evidence="1">
    <location>
        <begin position="13"/>
        <end position="25"/>
    </location>
</feature>
<protein>
    <recommendedName>
        <fullName evidence="2">Protein kinase domain-containing protein</fullName>
    </recommendedName>
</protein>
<comment type="caution">
    <text evidence="3">The sequence shown here is derived from an EMBL/GenBank/DDBJ whole genome shotgun (WGS) entry which is preliminary data.</text>
</comment>
<evidence type="ECO:0000256" key="1">
    <source>
        <dbReference type="SAM" id="MobiDB-lite"/>
    </source>
</evidence>
<evidence type="ECO:0000259" key="2">
    <source>
        <dbReference type="PROSITE" id="PS50011"/>
    </source>
</evidence>
<evidence type="ECO:0000313" key="3">
    <source>
        <dbReference type="EMBL" id="KAL1632333.1"/>
    </source>
</evidence>
<dbReference type="InterPro" id="IPR011009">
    <property type="entry name" value="Kinase-like_dom_sf"/>
</dbReference>
<dbReference type="SMART" id="SM00220">
    <property type="entry name" value="S_TKc"/>
    <property type="match status" value="1"/>
</dbReference>
<organism evidence="3 4">
    <name type="scientific">Neofusicoccum ribis</name>
    <dbReference type="NCBI Taxonomy" id="45134"/>
    <lineage>
        <taxon>Eukaryota</taxon>
        <taxon>Fungi</taxon>
        <taxon>Dikarya</taxon>
        <taxon>Ascomycota</taxon>
        <taxon>Pezizomycotina</taxon>
        <taxon>Dothideomycetes</taxon>
        <taxon>Dothideomycetes incertae sedis</taxon>
        <taxon>Botryosphaeriales</taxon>
        <taxon>Botryosphaeriaceae</taxon>
        <taxon>Neofusicoccum</taxon>
    </lineage>
</organism>
<dbReference type="PROSITE" id="PS50011">
    <property type="entry name" value="PROTEIN_KINASE_DOM"/>
    <property type="match status" value="1"/>
</dbReference>
<feature type="region of interest" description="Disordered" evidence="1">
    <location>
        <begin position="1"/>
        <end position="68"/>
    </location>
</feature>
<feature type="domain" description="Protein kinase" evidence="2">
    <location>
        <begin position="181"/>
        <end position="593"/>
    </location>
</feature>
<feature type="compositionally biased region" description="Basic and acidic residues" evidence="1">
    <location>
        <begin position="33"/>
        <end position="46"/>
    </location>
</feature>
<dbReference type="PANTHER" id="PTHR48011">
    <property type="entry name" value="CCR4-NOT TRANSCRIPTIONAL COMPLEX SUBUNIT CAF120-RELATED"/>
    <property type="match status" value="1"/>
</dbReference>
<feature type="compositionally biased region" description="Low complexity" evidence="1">
    <location>
        <begin position="684"/>
        <end position="699"/>
    </location>
</feature>
<evidence type="ECO:0000313" key="4">
    <source>
        <dbReference type="Proteomes" id="UP001521116"/>
    </source>
</evidence>
<dbReference type="SUPFAM" id="SSF56112">
    <property type="entry name" value="Protein kinase-like (PK-like)"/>
    <property type="match status" value="1"/>
</dbReference>